<organism evidence="1 2">
    <name type="scientific">Methylorubrum rhodinum</name>
    <dbReference type="NCBI Taxonomy" id="29428"/>
    <lineage>
        <taxon>Bacteria</taxon>
        <taxon>Pseudomonadati</taxon>
        <taxon>Pseudomonadota</taxon>
        <taxon>Alphaproteobacteria</taxon>
        <taxon>Hyphomicrobiales</taxon>
        <taxon>Methylobacteriaceae</taxon>
        <taxon>Methylorubrum</taxon>
    </lineage>
</organism>
<keyword evidence="2" id="KW-1185">Reference proteome</keyword>
<name>A0A840ZQ96_9HYPH</name>
<reference evidence="1 2" key="1">
    <citation type="submission" date="2020-08" db="EMBL/GenBank/DDBJ databases">
        <title>Genomic Encyclopedia of Type Strains, Phase IV (KMG-IV): sequencing the most valuable type-strain genomes for metagenomic binning, comparative biology and taxonomic classification.</title>
        <authorList>
            <person name="Goeker M."/>
        </authorList>
    </citation>
    <scope>NUCLEOTIDE SEQUENCE [LARGE SCALE GENOMIC DNA]</scope>
    <source>
        <strain evidence="1 2">DSM 2163</strain>
    </source>
</reference>
<dbReference type="Proteomes" id="UP000583454">
    <property type="component" value="Unassembled WGS sequence"/>
</dbReference>
<dbReference type="AlphaFoldDB" id="A0A840ZQ96"/>
<dbReference type="EMBL" id="JACHOP010000042">
    <property type="protein sequence ID" value="MBB5760309.1"/>
    <property type="molecule type" value="Genomic_DNA"/>
</dbReference>
<protein>
    <submittedName>
        <fullName evidence="1">Uncharacterized protein</fullName>
    </submittedName>
</protein>
<accession>A0A840ZQ96</accession>
<evidence type="ECO:0000313" key="2">
    <source>
        <dbReference type="Proteomes" id="UP000583454"/>
    </source>
</evidence>
<evidence type="ECO:0000313" key="1">
    <source>
        <dbReference type="EMBL" id="MBB5760309.1"/>
    </source>
</evidence>
<gene>
    <name evidence="1" type="ORF">HNR00_005058</name>
</gene>
<comment type="caution">
    <text evidence="1">The sequence shown here is derived from an EMBL/GenBank/DDBJ whole genome shotgun (WGS) entry which is preliminary data.</text>
</comment>
<feature type="non-terminal residue" evidence="1">
    <location>
        <position position="1"/>
    </location>
</feature>
<proteinExistence type="predicted"/>
<sequence>HTLTVQPLSRTRKDMNKPPAFLFLDIYLSKSEEVRTQGATPC</sequence>